<evidence type="ECO:0000256" key="1">
    <source>
        <dbReference type="ARBA" id="ARBA00022801"/>
    </source>
</evidence>
<gene>
    <name evidence="4" type="ORF">JMJ55_29230</name>
</gene>
<dbReference type="RefSeq" id="WP_202829136.1">
    <property type="nucleotide sequence ID" value="NZ_JAEUXJ010000037.1"/>
</dbReference>
<dbReference type="Proteomes" id="UP000606490">
    <property type="component" value="Unassembled WGS sequence"/>
</dbReference>
<dbReference type="EMBL" id="JAEUXJ010000037">
    <property type="protein sequence ID" value="MBL6459402.1"/>
    <property type="molecule type" value="Genomic_DNA"/>
</dbReference>
<accession>A0ABS1VCR6</accession>
<dbReference type="InterPro" id="IPR029058">
    <property type="entry name" value="AB_hydrolase_fold"/>
</dbReference>
<dbReference type="PANTHER" id="PTHR43798:SF31">
    <property type="entry name" value="AB HYDROLASE SUPERFAMILY PROTEIN YCLE"/>
    <property type="match status" value="1"/>
</dbReference>
<keyword evidence="5" id="KW-1185">Reference proteome</keyword>
<keyword evidence="1 4" id="KW-0378">Hydrolase</keyword>
<comment type="caution">
    <text evidence="4">The sequence shown here is derived from an EMBL/GenBank/DDBJ whole genome shotgun (WGS) entry which is preliminary data.</text>
</comment>
<evidence type="ECO:0000259" key="3">
    <source>
        <dbReference type="Pfam" id="PF12697"/>
    </source>
</evidence>
<evidence type="ECO:0000313" key="4">
    <source>
        <dbReference type="EMBL" id="MBL6459402.1"/>
    </source>
</evidence>
<feature type="signal peptide" evidence="2">
    <location>
        <begin position="1"/>
        <end position="26"/>
    </location>
</feature>
<keyword evidence="2" id="KW-0732">Signal</keyword>
<dbReference type="SUPFAM" id="SSF53474">
    <property type="entry name" value="alpha/beta-Hydrolases"/>
    <property type="match status" value="1"/>
</dbReference>
<evidence type="ECO:0000256" key="2">
    <source>
        <dbReference type="SAM" id="SignalP"/>
    </source>
</evidence>
<proteinExistence type="predicted"/>
<name>A0ABS1VCR6_9PROT</name>
<organism evidence="4 5">
    <name type="scientific">Belnapia mucosa</name>
    <dbReference type="NCBI Taxonomy" id="2804532"/>
    <lineage>
        <taxon>Bacteria</taxon>
        <taxon>Pseudomonadati</taxon>
        <taxon>Pseudomonadota</taxon>
        <taxon>Alphaproteobacteria</taxon>
        <taxon>Acetobacterales</taxon>
        <taxon>Roseomonadaceae</taxon>
        <taxon>Belnapia</taxon>
    </lineage>
</organism>
<evidence type="ECO:0000313" key="5">
    <source>
        <dbReference type="Proteomes" id="UP000606490"/>
    </source>
</evidence>
<protein>
    <submittedName>
        <fullName evidence="4">Alpha/beta hydrolase</fullName>
    </submittedName>
</protein>
<dbReference type="GO" id="GO:0016787">
    <property type="term" value="F:hydrolase activity"/>
    <property type="evidence" value="ECO:0007669"/>
    <property type="project" value="UniProtKB-KW"/>
</dbReference>
<dbReference type="Pfam" id="PF12697">
    <property type="entry name" value="Abhydrolase_6"/>
    <property type="match status" value="1"/>
</dbReference>
<sequence>MFRSFASLLTSALLILSFAWTAGAVAAGPPTAKQAEVNGVRLDYVEQGSGSGAPVVLVHGAAHDQRVWEAVREALAQSHRVVTYTQRYFGAAPWLDEGRAFGAATHADDLAKFIASLNAGRPVHLVGWSYGANVATLVALNSPHLVASLVLYEPTLATALPADSPEAKEAAADRAQAFGPAVAASRAGDQDQAIHRMVEALLRLQGGADRQPEPWRAMWRDNARTLPLALSAPAPAVSCDALRGLAKPTLVVFGAETRSSFRLVAERVHECIPGAERVILPGVGHDALHRDPAGFSAAVRAFVSKR</sequence>
<dbReference type="InterPro" id="IPR050266">
    <property type="entry name" value="AB_hydrolase_sf"/>
</dbReference>
<dbReference type="InterPro" id="IPR000073">
    <property type="entry name" value="AB_hydrolase_1"/>
</dbReference>
<dbReference type="PANTHER" id="PTHR43798">
    <property type="entry name" value="MONOACYLGLYCEROL LIPASE"/>
    <property type="match status" value="1"/>
</dbReference>
<feature type="domain" description="AB hydrolase-1" evidence="3">
    <location>
        <begin position="55"/>
        <end position="297"/>
    </location>
</feature>
<feature type="chain" id="PRO_5046936050" evidence="2">
    <location>
        <begin position="27"/>
        <end position="306"/>
    </location>
</feature>
<reference evidence="4 5" key="1">
    <citation type="submission" date="2021-01" db="EMBL/GenBank/DDBJ databases">
        <title>Belnapia mucosa sp. nov. and Belnapia arida sp. nov., isolated from the Tabernas Desert (Almeria, Spain).</title>
        <authorList>
            <person name="Molina-Menor E."/>
            <person name="Vidal-Verdu A."/>
            <person name="Calonge A."/>
            <person name="Satari L."/>
            <person name="Pereto Magraner J."/>
            <person name="Porcar Miralles M."/>
        </authorList>
    </citation>
    <scope>NUCLEOTIDE SEQUENCE [LARGE SCALE GENOMIC DNA]</scope>
    <source>
        <strain evidence="4 5">T6</strain>
    </source>
</reference>
<dbReference type="Gene3D" id="3.40.50.1820">
    <property type="entry name" value="alpha/beta hydrolase"/>
    <property type="match status" value="1"/>
</dbReference>